<name>A0ABU5DVL0_9PROT</name>
<dbReference type="SUPFAM" id="SSF46785">
    <property type="entry name" value="Winged helix' DNA-binding domain"/>
    <property type="match status" value="1"/>
</dbReference>
<dbReference type="PRINTS" id="PR00598">
    <property type="entry name" value="HTHMARR"/>
</dbReference>
<dbReference type="InterPro" id="IPR039422">
    <property type="entry name" value="MarR/SlyA-like"/>
</dbReference>
<dbReference type="PANTHER" id="PTHR33164:SF57">
    <property type="entry name" value="MARR-FAMILY TRANSCRIPTIONAL REGULATOR"/>
    <property type="match status" value="1"/>
</dbReference>
<dbReference type="Proteomes" id="UP001271769">
    <property type="component" value="Unassembled WGS sequence"/>
</dbReference>
<dbReference type="EMBL" id="JAXCLX010000001">
    <property type="protein sequence ID" value="MDY0871346.1"/>
    <property type="molecule type" value="Genomic_DNA"/>
</dbReference>
<proteinExistence type="predicted"/>
<evidence type="ECO:0000313" key="3">
    <source>
        <dbReference type="Proteomes" id="UP001271769"/>
    </source>
</evidence>
<dbReference type="Gene3D" id="1.10.10.10">
    <property type="entry name" value="Winged helix-like DNA-binding domain superfamily/Winged helix DNA-binding domain"/>
    <property type="match status" value="1"/>
</dbReference>
<dbReference type="InterPro" id="IPR036390">
    <property type="entry name" value="WH_DNA-bd_sf"/>
</dbReference>
<organism evidence="2 3">
    <name type="scientific">Dongia rigui</name>
    <dbReference type="NCBI Taxonomy" id="940149"/>
    <lineage>
        <taxon>Bacteria</taxon>
        <taxon>Pseudomonadati</taxon>
        <taxon>Pseudomonadota</taxon>
        <taxon>Alphaproteobacteria</taxon>
        <taxon>Rhodospirillales</taxon>
        <taxon>Dongiaceae</taxon>
        <taxon>Dongia</taxon>
    </lineage>
</organism>
<evidence type="ECO:0000259" key="1">
    <source>
        <dbReference type="PROSITE" id="PS50995"/>
    </source>
</evidence>
<keyword evidence="3" id="KW-1185">Reference proteome</keyword>
<dbReference type="RefSeq" id="WP_320499777.1">
    <property type="nucleotide sequence ID" value="NZ_JAXCLX010000001.1"/>
</dbReference>
<dbReference type="InterPro" id="IPR000835">
    <property type="entry name" value="HTH_MarR-typ"/>
</dbReference>
<sequence>MADSFEQWPADIAFGLLGDLIGYAIRRAQIGIYKDFDASVTGLTPPLFAALILIDANPGINQSRLGQVMGVNRAAMMALLDRLSALKLVRRVPSPSDKRANVLQLTALGQKCRAEASAEVRAHDARIARNLTTAELKTLRRLLKKF</sequence>
<gene>
    <name evidence="2" type="ORF">SMD31_05415</name>
</gene>
<evidence type="ECO:0000313" key="2">
    <source>
        <dbReference type="EMBL" id="MDY0871346.1"/>
    </source>
</evidence>
<feature type="domain" description="HTH marR-type" evidence="1">
    <location>
        <begin position="14"/>
        <end position="146"/>
    </location>
</feature>
<dbReference type="SMART" id="SM00347">
    <property type="entry name" value="HTH_MARR"/>
    <property type="match status" value="1"/>
</dbReference>
<protein>
    <submittedName>
        <fullName evidence="2">MarR family winged helix-turn-helix transcriptional regulator</fullName>
    </submittedName>
</protein>
<dbReference type="InterPro" id="IPR036388">
    <property type="entry name" value="WH-like_DNA-bd_sf"/>
</dbReference>
<dbReference type="PROSITE" id="PS50995">
    <property type="entry name" value="HTH_MARR_2"/>
    <property type="match status" value="1"/>
</dbReference>
<dbReference type="PANTHER" id="PTHR33164">
    <property type="entry name" value="TRANSCRIPTIONAL REGULATOR, MARR FAMILY"/>
    <property type="match status" value="1"/>
</dbReference>
<comment type="caution">
    <text evidence="2">The sequence shown here is derived from an EMBL/GenBank/DDBJ whole genome shotgun (WGS) entry which is preliminary data.</text>
</comment>
<reference evidence="2 3" key="1">
    <citation type="journal article" date="2013" name="Antonie Van Leeuwenhoek">
        <title>Dongia rigui sp. nov., isolated from freshwater of a large wetland in Korea.</title>
        <authorList>
            <person name="Baik K.S."/>
            <person name="Hwang Y.M."/>
            <person name="Choi J.S."/>
            <person name="Kwon J."/>
            <person name="Seong C.N."/>
        </authorList>
    </citation>
    <scope>NUCLEOTIDE SEQUENCE [LARGE SCALE GENOMIC DNA]</scope>
    <source>
        <strain evidence="2 3">04SU4-P</strain>
    </source>
</reference>
<accession>A0ABU5DVL0</accession>
<dbReference type="Pfam" id="PF12802">
    <property type="entry name" value="MarR_2"/>
    <property type="match status" value="1"/>
</dbReference>